<keyword evidence="3" id="KW-0808">Transferase</keyword>
<name>A0A1W1BK87_9ZZZZ</name>
<organism evidence="3">
    <name type="scientific">hydrothermal vent metagenome</name>
    <dbReference type="NCBI Taxonomy" id="652676"/>
    <lineage>
        <taxon>unclassified sequences</taxon>
        <taxon>metagenomes</taxon>
        <taxon>ecological metagenomes</taxon>
    </lineage>
</organism>
<reference evidence="3" key="1">
    <citation type="submission" date="2016-10" db="EMBL/GenBank/DDBJ databases">
        <authorList>
            <person name="de Groot N.N."/>
        </authorList>
    </citation>
    <scope>NUCLEOTIDE SEQUENCE</scope>
</reference>
<dbReference type="Pfam" id="PF01121">
    <property type="entry name" value="CoaE"/>
    <property type="match status" value="1"/>
</dbReference>
<dbReference type="PANTHER" id="PTHR10695">
    <property type="entry name" value="DEPHOSPHO-COA KINASE-RELATED"/>
    <property type="match status" value="1"/>
</dbReference>
<dbReference type="PROSITE" id="PS51219">
    <property type="entry name" value="DPCK"/>
    <property type="match status" value="1"/>
</dbReference>
<dbReference type="GO" id="GO:0015937">
    <property type="term" value="P:coenzyme A biosynthetic process"/>
    <property type="evidence" value="ECO:0007669"/>
    <property type="project" value="InterPro"/>
</dbReference>
<protein>
    <submittedName>
        <fullName evidence="3">Dephospho-CoA kinase</fullName>
        <ecNumber evidence="3">2.7.1.24</ecNumber>
    </submittedName>
</protein>
<sequence length="198" mass="22408">MAFKYAIALTGGIATGKSTVASLLALNGMRVIDADKIAHTLLDASKEWVKESFGAEFVTPKGVDRAALGKLIFSDSEKKQLLEAYLHPKIKAEIEKQSKKQDSFGFPYLIDIPLFFENGNYPIQRSVVVYTPPKLQLERFIKRNGYSKEESLRRIASQLPIDEKAKKATWIIDNSKDLKHLQNEVEKFVETIKKEYGK</sequence>
<evidence type="ECO:0000256" key="2">
    <source>
        <dbReference type="ARBA" id="ARBA00022840"/>
    </source>
</evidence>
<dbReference type="EC" id="2.7.1.24" evidence="3"/>
<dbReference type="CDD" id="cd02022">
    <property type="entry name" value="DPCK"/>
    <property type="match status" value="1"/>
</dbReference>
<dbReference type="NCBIfam" id="TIGR00152">
    <property type="entry name" value="dephospho-CoA kinase"/>
    <property type="match status" value="1"/>
</dbReference>
<dbReference type="GO" id="GO:0004140">
    <property type="term" value="F:dephospho-CoA kinase activity"/>
    <property type="evidence" value="ECO:0007669"/>
    <property type="project" value="UniProtKB-EC"/>
</dbReference>
<dbReference type="Gene3D" id="3.40.50.300">
    <property type="entry name" value="P-loop containing nucleotide triphosphate hydrolases"/>
    <property type="match status" value="1"/>
</dbReference>
<gene>
    <name evidence="3" type="ORF">MNB_SM-7-988</name>
</gene>
<dbReference type="InterPro" id="IPR027417">
    <property type="entry name" value="P-loop_NTPase"/>
</dbReference>
<keyword evidence="3" id="KW-0418">Kinase</keyword>
<dbReference type="GO" id="GO:0005524">
    <property type="term" value="F:ATP binding"/>
    <property type="evidence" value="ECO:0007669"/>
    <property type="project" value="UniProtKB-KW"/>
</dbReference>
<dbReference type="AlphaFoldDB" id="A0A1W1BK87"/>
<evidence type="ECO:0000313" key="3">
    <source>
        <dbReference type="EMBL" id="SFV53927.1"/>
    </source>
</evidence>
<dbReference type="PANTHER" id="PTHR10695:SF46">
    <property type="entry name" value="BIFUNCTIONAL COENZYME A SYNTHASE-RELATED"/>
    <property type="match status" value="1"/>
</dbReference>
<dbReference type="InterPro" id="IPR001977">
    <property type="entry name" value="Depp_CoAkinase"/>
</dbReference>
<dbReference type="EMBL" id="FPHB01000022">
    <property type="protein sequence ID" value="SFV53927.1"/>
    <property type="molecule type" value="Genomic_DNA"/>
</dbReference>
<keyword evidence="1" id="KW-0547">Nucleotide-binding</keyword>
<proteinExistence type="inferred from homology"/>
<keyword evidence="2" id="KW-0067">ATP-binding</keyword>
<accession>A0A1W1BK87</accession>
<dbReference type="HAMAP" id="MF_00376">
    <property type="entry name" value="Dephospho_CoA_kinase"/>
    <property type="match status" value="1"/>
</dbReference>
<dbReference type="SUPFAM" id="SSF52540">
    <property type="entry name" value="P-loop containing nucleoside triphosphate hydrolases"/>
    <property type="match status" value="1"/>
</dbReference>
<evidence type="ECO:0000256" key="1">
    <source>
        <dbReference type="ARBA" id="ARBA00022741"/>
    </source>
</evidence>